<name>A0A9W6WVH9_9STRA</name>
<dbReference type="GO" id="GO:0015179">
    <property type="term" value="F:L-amino acid transmembrane transporter activity"/>
    <property type="evidence" value="ECO:0007669"/>
    <property type="project" value="TreeGrafter"/>
</dbReference>
<dbReference type="PANTHER" id="PTHR22950">
    <property type="entry name" value="AMINO ACID TRANSPORTER"/>
    <property type="match status" value="1"/>
</dbReference>
<organism evidence="8 9">
    <name type="scientific">Phytophthora lilii</name>
    <dbReference type="NCBI Taxonomy" id="2077276"/>
    <lineage>
        <taxon>Eukaryota</taxon>
        <taxon>Sar</taxon>
        <taxon>Stramenopiles</taxon>
        <taxon>Oomycota</taxon>
        <taxon>Peronosporomycetes</taxon>
        <taxon>Peronosporales</taxon>
        <taxon>Peronosporaceae</taxon>
        <taxon>Phytophthora</taxon>
    </lineage>
</organism>
<feature type="region of interest" description="Disordered" evidence="5">
    <location>
        <begin position="1"/>
        <end position="97"/>
    </location>
</feature>
<evidence type="ECO:0000313" key="8">
    <source>
        <dbReference type="EMBL" id="GMF29121.1"/>
    </source>
</evidence>
<dbReference type="GO" id="GO:0005774">
    <property type="term" value="C:vacuolar membrane"/>
    <property type="evidence" value="ECO:0007669"/>
    <property type="project" value="TreeGrafter"/>
</dbReference>
<evidence type="ECO:0000256" key="2">
    <source>
        <dbReference type="ARBA" id="ARBA00022692"/>
    </source>
</evidence>
<keyword evidence="4 6" id="KW-0472">Membrane</keyword>
<feature type="transmembrane region" description="Helical" evidence="6">
    <location>
        <begin position="158"/>
        <end position="178"/>
    </location>
</feature>
<reference evidence="8" key="1">
    <citation type="submission" date="2023-04" db="EMBL/GenBank/DDBJ databases">
        <title>Phytophthora lilii NBRC 32176.</title>
        <authorList>
            <person name="Ichikawa N."/>
            <person name="Sato H."/>
            <person name="Tonouchi N."/>
        </authorList>
    </citation>
    <scope>NUCLEOTIDE SEQUENCE</scope>
    <source>
        <strain evidence="8">NBRC 32176</strain>
    </source>
</reference>
<dbReference type="OrthoDB" id="28208at2759"/>
<sequence length="233" mass="25350">MPSPAPSSRQHVQPSATSPRVRVDHTTAPSQSQCHTSEYGDQAAVAAGARAGARHPVGDLLHRLQPQRARGRRRAQRRAQAPRQPRADRPRGGGTSHLVRIKQTKATWLQDKKHRTDDCECFMGVLNSDLKTFINTCIAFLGSGVLGLPYAFRQCGVLIGFVTLVGVAAASTYAMMLVVQCKYKLKQQGKNITKYGEIGYFAMGHLGSVIVNSALVISQTGFCIACKDLWSGF</sequence>
<evidence type="ECO:0000256" key="4">
    <source>
        <dbReference type="ARBA" id="ARBA00023136"/>
    </source>
</evidence>
<evidence type="ECO:0000313" key="9">
    <source>
        <dbReference type="Proteomes" id="UP001165083"/>
    </source>
</evidence>
<feature type="domain" description="Amino acid transporter transmembrane" evidence="7">
    <location>
        <begin position="130"/>
        <end position="225"/>
    </location>
</feature>
<dbReference type="PANTHER" id="PTHR22950:SF349">
    <property type="entry name" value="AMINO ACID TRANSPORTER TRANSMEMBRANE DOMAIN-CONTAINING PROTEIN"/>
    <property type="match status" value="1"/>
</dbReference>
<evidence type="ECO:0000256" key="1">
    <source>
        <dbReference type="ARBA" id="ARBA00004141"/>
    </source>
</evidence>
<evidence type="ECO:0000259" key="7">
    <source>
        <dbReference type="Pfam" id="PF01490"/>
    </source>
</evidence>
<keyword evidence="2 6" id="KW-0812">Transmembrane</keyword>
<evidence type="ECO:0000256" key="3">
    <source>
        <dbReference type="ARBA" id="ARBA00022989"/>
    </source>
</evidence>
<proteinExistence type="predicted"/>
<feature type="compositionally biased region" description="Polar residues" evidence="5">
    <location>
        <begin position="27"/>
        <end position="36"/>
    </location>
</feature>
<comment type="subcellular location">
    <subcellularLocation>
        <location evidence="1">Membrane</location>
        <topology evidence="1">Multi-pass membrane protein</topology>
    </subcellularLocation>
</comment>
<feature type="transmembrane region" description="Helical" evidence="6">
    <location>
        <begin position="198"/>
        <end position="217"/>
    </location>
</feature>
<protein>
    <submittedName>
        <fullName evidence="8">Unnamed protein product</fullName>
    </submittedName>
</protein>
<dbReference type="EMBL" id="BSXW01000757">
    <property type="protein sequence ID" value="GMF29121.1"/>
    <property type="molecule type" value="Genomic_DNA"/>
</dbReference>
<evidence type="ECO:0000256" key="5">
    <source>
        <dbReference type="SAM" id="MobiDB-lite"/>
    </source>
</evidence>
<feature type="transmembrane region" description="Helical" evidence="6">
    <location>
        <begin position="133"/>
        <end position="152"/>
    </location>
</feature>
<keyword evidence="9" id="KW-1185">Reference proteome</keyword>
<feature type="compositionally biased region" description="Polar residues" evidence="5">
    <location>
        <begin position="1"/>
        <end position="18"/>
    </location>
</feature>
<dbReference type="Proteomes" id="UP001165083">
    <property type="component" value="Unassembled WGS sequence"/>
</dbReference>
<accession>A0A9W6WVH9</accession>
<dbReference type="InterPro" id="IPR013057">
    <property type="entry name" value="AA_transpt_TM"/>
</dbReference>
<dbReference type="Pfam" id="PF01490">
    <property type="entry name" value="Aa_trans"/>
    <property type="match status" value="1"/>
</dbReference>
<evidence type="ECO:0000256" key="6">
    <source>
        <dbReference type="SAM" id="Phobius"/>
    </source>
</evidence>
<comment type="caution">
    <text evidence="8">The sequence shown here is derived from an EMBL/GenBank/DDBJ whole genome shotgun (WGS) entry which is preliminary data.</text>
</comment>
<keyword evidence="3 6" id="KW-1133">Transmembrane helix</keyword>
<dbReference type="AlphaFoldDB" id="A0A9W6WVH9"/>
<gene>
    <name evidence="8" type="ORF">Plil01_001233000</name>
</gene>